<dbReference type="InterPro" id="IPR003593">
    <property type="entry name" value="AAA+_ATPase"/>
</dbReference>
<feature type="transmembrane region" description="Helical" evidence="14">
    <location>
        <begin position="610"/>
        <end position="634"/>
    </location>
</feature>
<evidence type="ECO:0000256" key="8">
    <source>
        <dbReference type="ARBA" id="ARBA00022840"/>
    </source>
</evidence>
<evidence type="ECO:0000259" key="15">
    <source>
        <dbReference type="PROSITE" id="PS50893"/>
    </source>
</evidence>
<evidence type="ECO:0000256" key="7">
    <source>
        <dbReference type="ARBA" id="ARBA00022741"/>
    </source>
</evidence>
<comment type="similarity">
    <text evidence="2">Belongs to the ABC transporter superfamily. ABCC family. Conjugate transporter (TC 3.A.1.208) subfamily.</text>
</comment>
<dbReference type="Gene3D" id="1.20.1560.10">
    <property type="entry name" value="ABC transporter type 1, transmembrane domain"/>
    <property type="match status" value="2"/>
</dbReference>
<evidence type="ECO:0000256" key="12">
    <source>
        <dbReference type="ARBA" id="ARBA00034018"/>
    </source>
</evidence>
<dbReference type="FunFam" id="1.20.1560.10:FF:000113">
    <property type="entry name" value="ABC transporter, putative"/>
    <property type="match status" value="1"/>
</dbReference>
<evidence type="ECO:0000256" key="3">
    <source>
        <dbReference type="ARBA" id="ARBA00012191"/>
    </source>
</evidence>
<sequence length="1594" mass="178975">MSFKNMHSWNWTSFCGHGEKFKPWSGHDFGHCFEQIGILAPSHVILAIASAYHFGRKRTNLRGSIIYVSWTWFLILRICAVFALLLAPILQILLTVFVEHIRPSFSDSLVAGLSTIGWSFHALYVWNVRYLHDNSLRGPSSAIVAVLIVIASNAVHLHTVIIVHISGSTHHSETEKITAFVCTGLCLVYMISIIPNKQRIYHNRFGSLYPINSLIEEESDPIAWNRGRTYNACDHASQPIIAEKNVGCFSWLSFHWVSQLMSKGADKKIKSVNDLFLLPSRLNTNKLEEKFKNYISNLTSKLGDEQLVNNRNSRESHTSLPSVEIVSSTNQHTVTTRQDNRIETYQSLSSSTCSSSSSSNDFKSKDDKRVHSKLSFLKAISSSFGLEYFSLGVLKLLADCFGFAGPVILNMLVTFIETRSEELYKGYVFASALFLSTLIGTLCSTQFSYNVQVVAYKLRCALVTTVYRKSLQVNIVTQANFTPGEIVNFMSTDVDRILNFCPSFHAFWSLPFQIGVALYLLHQQVGLAFLAGLAFAILLVPVNKVITVKIGELSKEMMEHKDERVKLMNELLYGIRVVKLYSWEQHFMNCIKAARINELRCLKGRKYLDALCVFFWATTPVLISILTFTTYVIMGNKLTAAKVFTSLSLFLMLIGPLNAFPWVINGLVESWVSLKRVEKFVNLKDMDLKNYYSAHDDEDLLVEMKNASFTWQEFENRLEGQRSDLAQPDGQSSDDDSGSESSNHDSPYPTQDLVDINLKLRKGEFLGIVGKVGSGKSSLLSALSGEMNKTEGIVSVSAQVMEEGFALVAQESWIQHATIRDNILFGRPFQRDKYERVLEACALHDDLKLMPAGDRTEVGENGITLSGGQRARVALARAVYQDKSIYLLDDPLSAVDAHVAQHIYKHCIMGLLKNKTRILSTHHVQFLSNADLVVVMEQGRISHSGPPEEIISSVHFMESKHQETRQGDAKDVSNNSEDMGGTEDNLVQEEDRKTGVIKGDVYKTYWFAVGSCLAPFVLVALFFMQASRNLSDWWLSYWVSHTIKKIIPNETAITSIFTSEHFRFSPTNSTSSDENLRFYLGVYGGLAGANALFTLIRAFLFAYGGICAATVVHKRLLSAVLKAPISFFDSTPIGRILNRFSSDLYSVDDSLPFILNIFLAQAYGILGTLVVTCYGLPWFLVCLIPLGALYYKIQHYYRHTSRELKRLSSVTLSPIYAHFSETVMGLSTIKAMRHSERFCKQNQEFLDVNQRAQYATQLSARWLDFRLSMLGVAMVACISFIAVIQHQLSTVDAGLVGLAISYSLSVTNLLSGVVMYFTETEKEFVSLERCQHYISETPSERWEGSLFPPSYWPAEGVIEFDNVYLQYREALTYALNGISFKTRPGEKVGVVGRTGAGKSSLFLSLFRLVEVAEGRILVDDVDIRHLDLTDIRSKFAIIPQDPFLFSGTARLNLDPTSVHSDAELWSVLDRCHMRTCLEQKGGLETPVSHRGREFSVGQRQLICLARAMLTKSKILCLDEATASVDMETDSFIQSTIRHEFRESTVLTIAHRINTVLDSQRVLVLKDGAVAEFAPPNELLADASSLFYRMVYGNT</sequence>
<feature type="transmembrane region" description="Helical" evidence="14">
    <location>
        <begin position="428"/>
        <end position="449"/>
    </location>
</feature>
<protein>
    <recommendedName>
        <fullName evidence="3">ABC-type xenobiotic transporter</fullName>
        <ecNumber evidence="3">7.6.2.2</ecNumber>
    </recommendedName>
</protein>
<dbReference type="InterPro" id="IPR050173">
    <property type="entry name" value="ABC_transporter_C-like"/>
</dbReference>
<evidence type="ECO:0000256" key="11">
    <source>
        <dbReference type="ARBA" id="ARBA00023136"/>
    </source>
</evidence>
<feature type="transmembrane region" description="Helical" evidence="14">
    <location>
        <begin position="142"/>
        <end position="165"/>
    </location>
</feature>
<dbReference type="InterPro" id="IPR017871">
    <property type="entry name" value="ABC_transporter-like_CS"/>
</dbReference>
<feature type="domain" description="ABC transmembrane type-1" evidence="16">
    <location>
        <begin position="1016"/>
        <end position="1322"/>
    </location>
</feature>
<dbReference type="EMBL" id="RQTK01000002">
    <property type="protein sequence ID" value="RUS92073.1"/>
    <property type="molecule type" value="Genomic_DNA"/>
</dbReference>
<dbReference type="SUPFAM" id="SSF52540">
    <property type="entry name" value="P-loop containing nucleoside triphosphate hydrolases"/>
    <property type="match status" value="2"/>
</dbReference>
<keyword evidence="8" id="KW-0067">ATP-binding</keyword>
<dbReference type="Proteomes" id="UP000271974">
    <property type="component" value="Unassembled WGS sequence"/>
</dbReference>
<feature type="transmembrane region" description="Helical" evidence="14">
    <location>
        <begin position="109"/>
        <end position="130"/>
    </location>
</feature>
<evidence type="ECO:0000256" key="9">
    <source>
        <dbReference type="ARBA" id="ARBA00022967"/>
    </source>
</evidence>
<feature type="domain" description="ABC transporter" evidence="15">
    <location>
        <begin position="733"/>
        <end position="963"/>
    </location>
</feature>
<feature type="transmembrane region" description="Helical" evidence="14">
    <location>
        <begin position="527"/>
        <end position="548"/>
    </location>
</feature>
<evidence type="ECO:0000256" key="14">
    <source>
        <dbReference type="SAM" id="Phobius"/>
    </source>
</evidence>
<evidence type="ECO:0000256" key="5">
    <source>
        <dbReference type="ARBA" id="ARBA00022692"/>
    </source>
</evidence>
<feature type="transmembrane region" description="Helical" evidence="14">
    <location>
        <begin position="646"/>
        <end position="668"/>
    </location>
</feature>
<dbReference type="GO" id="GO:0005524">
    <property type="term" value="F:ATP binding"/>
    <property type="evidence" value="ECO:0007669"/>
    <property type="project" value="UniProtKB-KW"/>
</dbReference>
<comment type="catalytic activity">
    <reaction evidence="12">
        <text>ATP + H2O + xenobioticSide 1 = ADP + phosphate + xenobioticSide 2.</text>
        <dbReference type="EC" id="7.6.2.2"/>
    </reaction>
</comment>
<evidence type="ECO:0000256" key="1">
    <source>
        <dbReference type="ARBA" id="ARBA00004141"/>
    </source>
</evidence>
<dbReference type="PANTHER" id="PTHR24223">
    <property type="entry name" value="ATP-BINDING CASSETTE SUB-FAMILY C"/>
    <property type="match status" value="1"/>
</dbReference>
<dbReference type="PROSITE" id="PS00211">
    <property type="entry name" value="ABC_TRANSPORTER_1"/>
    <property type="match status" value="2"/>
</dbReference>
<keyword evidence="18" id="KW-1185">Reference proteome</keyword>
<evidence type="ECO:0000256" key="2">
    <source>
        <dbReference type="ARBA" id="ARBA00009726"/>
    </source>
</evidence>
<keyword evidence="5 14" id="KW-0812">Transmembrane</keyword>
<dbReference type="InterPro" id="IPR027417">
    <property type="entry name" value="P-loop_NTPase"/>
</dbReference>
<organism evidence="17 18">
    <name type="scientific">Elysia chlorotica</name>
    <name type="common">Eastern emerald elysia</name>
    <name type="synonym">Sea slug</name>
    <dbReference type="NCBI Taxonomy" id="188477"/>
    <lineage>
        <taxon>Eukaryota</taxon>
        <taxon>Metazoa</taxon>
        <taxon>Spiralia</taxon>
        <taxon>Lophotrochozoa</taxon>
        <taxon>Mollusca</taxon>
        <taxon>Gastropoda</taxon>
        <taxon>Heterobranchia</taxon>
        <taxon>Euthyneura</taxon>
        <taxon>Panpulmonata</taxon>
        <taxon>Sacoglossa</taxon>
        <taxon>Placobranchoidea</taxon>
        <taxon>Plakobranchidae</taxon>
        <taxon>Elysia</taxon>
    </lineage>
</organism>
<proteinExistence type="inferred from homology"/>
<dbReference type="GO" id="GO:0016020">
    <property type="term" value="C:membrane"/>
    <property type="evidence" value="ECO:0007669"/>
    <property type="project" value="UniProtKB-SubCell"/>
</dbReference>
<dbReference type="CDD" id="cd03244">
    <property type="entry name" value="ABCC_MRP_domain2"/>
    <property type="match status" value="1"/>
</dbReference>
<dbReference type="Pfam" id="PF00005">
    <property type="entry name" value="ABC_tran"/>
    <property type="match status" value="2"/>
</dbReference>
<name>A0A433UEB8_ELYCH</name>
<feature type="transmembrane region" description="Helical" evidence="14">
    <location>
        <begin position="1005"/>
        <end position="1026"/>
    </location>
</feature>
<evidence type="ECO:0000256" key="13">
    <source>
        <dbReference type="SAM" id="MobiDB-lite"/>
    </source>
</evidence>
<dbReference type="Pfam" id="PF00664">
    <property type="entry name" value="ABC_membrane"/>
    <property type="match status" value="2"/>
</dbReference>
<feature type="transmembrane region" description="Helical" evidence="14">
    <location>
        <begin position="1294"/>
        <end position="1317"/>
    </location>
</feature>
<feature type="region of interest" description="Disordered" evidence="13">
    <location>
        <begin position="723"/>
        <end position="750"/>
    </location>
</feature>
<dbReference type="InterPro" id="IPR036640">
    <property type="entry name" value="ABC1_TM_sf"/>
</dbReference>
<dbReference type="InterPro" id="IPR011527">
    <property type="entry name" value="ABC1_TM_dom"/>
</dbReference>
<dbReference type="GO" id="GO:0008559">
    <property type="term" value="F:ABC-type xenobiotic transporter activity"/>
    <property type="evidence" value="ECO:0007669"/>
    <property type="project" value="UniProtKB-EC"/>
</dbReference>
<dbReference type="FunFam" id="3.40.50.300:FF:001750">
    <property type="entry name" value="ATP-binding cassette transporter"/>
    <property type="match status" value="1"/>
</dbReference>
<accession>A0A433UEB8</accession>
<reference evidence="17 18" key="1">
    <citation type="submission" date="2019-01" db="EMBL/GenBank/DDBJ databases">
        <title>A draft genome assembly of the solar-powered sea slug Elysia chlorotica.</title>
        <authorList>
            <person name="Cai H."/>
            <person name="Li Q."/>
            <person name="Fang X."/>
            <person name="Li J."/>
            <person name="Curtis N.E."/>
            <person name="Altenburger A."/>
            <person name="Shibata T."/>
            <person name="Feng M."/>
            <person name="Maeda T."/>
            <person name="Schwartz J.A."/>
            <person name="Shigenobu S."/>
            <person name="Lundholm N."/>
            <person name="Nishiyama T."/>
            <person name="Yang H."/>
            <person name="Hasebe M."/>
            <person name="Li S."/>
            <person name="Pierce S.K."/>
            <person name="Wang J."/>
        </authorList>
    </citation>
    <scope>NUCLEOTIDE SEQUENCE [LARGE SCALE GENOMIC DNA]</scope>
    <source>
        <strain evidence="17">EC2010</strain>
        <tissue evidence="17">Whole organism of an adult</tissue>
    </source>
</reference>
<feature type="transmembrane region" description="Helical" evidence="14">
    <location>
        <begin position="177"/>
        <end position="194"/>
    </location>
</feature>
<dbReference type="SUPFAM" id="SSF90123">
    <property type="entry name" value="ABC transporter transmembrane region"/>
    <property type="match status" value="2"/>
</dbReference>
<dbReference type="CDD" id="cd18605">
    <property type="entry name" value="ABC_6TM_MRP7_D2_like"/>
    <property type="match status" value="1"/>
</dbReference>
<dbReference type="OrthoDB" id="6500128at2759"/>
<keyword evidence="7" id="KW-0547">Nucleotide-binding</keyword>
<evidence type="ECO:0000313" key="18">
    <source>
        <dbReference type="Proteomes" id="UP000271974"/>
    </source>
</evidence>
<evidence type="ECO:0000256" key="4">
    <source>
        <dbReference type="ARBA" id="ARBA00022448"/>
    </source>
</evidence>
<dbReference type="InterPro" id="IPR003439">
    <property type="entry name" value="ABC_transporter-like_ATP-bd"/>
</dbReference>
<feature type="transmembrane region" description="Helical" evidence="14">
    <location>
        <begin position="1267"/>
        <end position="1288"/>
    </location>
</feature>
<dbReference type="CDD" id="cd18598">
    <property type="entry name" value="ABC_6TM_MRP7_D1_like"/>
    <property type="match status" value="1"/>
</dbReference>
<gene>
    <name evidence="17" type="ORF">EGW08_000097</name>
</gene>
<dbReference type="SMART" id="SM00382">
    <property type="entry name" value="AAA"/>
    <property type="match status" value="2"/>
</dbReference>
<keyword evidence="6" id="KW-0677">Repeat</keyword>
<dbReference type="PANTHER" id="PTHR24223:SF330">
    <property type="entry name" value="ATP-BINDING CASSETTE SUB-FAMILY C MEMBER 10"/>
    <property type="match status" value="1"/>
</dbReference>
<keyword evidence="4" id="KW-0813">Transport</keyword>
<dbReference type="FunFam" id="3.40.50.300:FF:000163">
    <property type="entry name" value="Multidrug resistance-associated protein member 4"/>
    <property type="match status" value="1"/>
</dbReference>
<feature type="domain" description="ABC transporter" evidence="15">
    <location>
        <begin position="1358"/>
        <end position="1591"/>
    </location>
</feature>
<dbReference type="Gene3D" id="3.40.50.300">
    <property type="entry name" value="P-loop containing nucleotide triphosphate hydrolases"/>
    <property type="match status" value="2"/>
</dbReference>
<evidence type="ECO:0000256" key="10">
    <source>
        <dbReference type="ARBA" id="ARBA00022989"/>
    </source>
</evidence>
<dbReference type="FunFam" id="1.20.1560.10:FF:000037">
    <property type="entry name" value="ATP-binding cassette subfamily C member 10"/>
    <property type="match status" value="1"/>
</dbReference>
<feature type="region of interest" description="Disordered" evidence="13">
    <location>
        <begin position="962"/>
        <end position="988"/>
    </location>
</feature>
<evidence type="ECO:0000259" key="16">
    <source>
        <dbReference type="PROSITE" id="PS50929"/>
    </source>
</evidence>
<keyword evidence="10 14" id="KW-1133">Transmembrane helix</keyword>
<feature type="transmembrane region" description="Helical" evidence="14">
    <location>
        <begin position="67"/>
        <end position="97"/>
    </location>
</feature>
<dbReference type="CDD" id="cd03250">
    <property type="entry name" value="ABCC_MRP_domain1"/>
    <property type="match status" value="1"/>
</dbReference>
<feature type="transmembrane region" description="Helical" evidence="14">
    <location>
        <begin position="36"/>
        <end position="55"/>
    </location>
</feature>
<feature type="compositionally biased region" description="Basic and acidic residues" evidence="13">
    <location>
        <begin position="962"/>
        <end position="971"/>
    </location>
</feature>
<comment type="caution">
    <text evidence="17">The sequence shown here is derived from an EMBL/GenBank/DDBJ whole genome shotgun (WGS) entry which is preliminary data.</text>
</comment>
<dbReference type="GO" id="GO:0016887">
    <property type="term" value="F:ATP hydrolysis activity"/>
    <property type="evidence" value="ECO:0007669"/>
    <property type="project" value="InterPro"/>
</dbReference>
<dbReference type="PROSITE" id="PS50929">
    <property type="entry name" value="ABC_TM1F"/>
    <property type="match status" value="2"/>
</dbReference>
<evidence type="ECO:0000256" key="6">
    <source>
        <dbReference type="ARBA" id="ARBA00022737"/>
    </source>
</evidence>
<evidence type="ECO:0000313" key="17">
    <source>
        <dbReference type="EMBL" id="RUS92073.1"/>
    </source>
</evidence>
<feature type="domain" description="ABC transmembrane type-1" evidence="16">
    <location>
        <begin position="393"/>
        <end position="669"/>
    </location>
</feature>
<comment type="subcellular location">
    <subcellularLocation>
        <location evidence="1">Membrane</location>
        <topology evidence="1">Multi-pass membrane protein</topology>
    </subcellularLocation>
</comment>
<feature type="transmembrane region" description="Helical" evidence="14">
    <location>
        <begin position="1176"/>
        <end position="1193"/>
    </location>
</feature>
<keyword evidence="9" id="KW-1278">Translocase</keyword>
<dbReference type="STRING" id="188477.A0A433UEB8"/>
<dbReference type="EC" id="7.6.2.2" evidence="3"/>
<keyword evidence="11 14" id="KW-0472">Membrane</keyword>
<dbReference type="PROSITE" id="PS50893">
    <property type="entry name" value="ABC_TRANSPORTER_2"/>
    <property type="match status" value="2"/>
</dbReference>